<feature type="compositionally biased region" description="Low complexity" evidence="6">
    <location>
        <begin position="384"/>
        <end position="396"/>
    </location>
</feature>
<feature type="region of interest" description="Disordered" evidence="6">
    <location>
        <begin position="693"/>
        <end position="818"/>
    </location>
</feature>
<dbReference type="EnsemblMetazoa" id="ACUA024394-RA">
    <property type="protein sequence ID" value="ACUA024394-PA"/>
    <property type="gene ID" value="ACUA024394"/>
</dbReference>
<keyword evidence="3" id="KW-0010">Activator</keyword>
<evidence type="ECO:0000256" key="2">
    <source>
        <dbReference type="ARBA" id="ARBA00023125"/>
    </source>
</evidence>
<dbReference type="Gene3D" id="1.10.880.10">
    <property type="entry name" value="Transcription factor, Skn-1-like, DNA-binding domain"/>
    <property type="match status" value="1"/>
</dbReference>
<dbReference type="SUPFAM" id="SSF47454">
    <property type="entry name" value="A DNA-binding domain in eukaryotic transcription factors"/>
    <property type="match status" value="1"/>
</dbReference>
<evidence type="ECO:0000256" key="5">
    <source>
        <dbReference type="ARBA" id="ARBA00023242"/>
    </source>
</evidence>
<sequence length="818" mass="85922">MRYDRVAQESRVPLSRAVSMEQRWQDLANLLSFPPGMGVGMGVADMPPSHPSHAHYPSHYPSYQPSGAIAGPQHGQYHHPSHAAVLQNASLADISPAQPHYGANLGSAVATSMHLTNSTSETDAGTSGYKMDPEMMYYSNTSSEMNHTDGFLNSILNDEDLQLMDIAVNEGMYTMRMLEHNGTAGNNASGMLGVSAGGASNLVNHGAHPHHHHLSLMSSASATGAVGGNLQNAMNVSALVNGSSSSSASSGASSGATGGGASSAGALTGSGTPGDRLDASSDSAVSSMGSERVPSLSDGEWGDGGSDSAQEYHNGKYGGPYDYSYNQTNGGGPPSRMGEHGARQAPPVAQKKHHMFAKRYFQEQNTTTVPSIHPSPNGPGIGAGPNATATGLDGSAPGTGGGGGGGGGGSSATGGVLLPTAIKYEYDYMNVVGPGAATIGGPLDGAAKQEDHQSHLQQHHHNGTSHHESSAAAAAAVALTDMKYPYGIDFPRSHHASTMGRTLQPQDMIHHNHTYTLPFATPNGGTAHQGPKPQTRDKSRSLHGRKAEEEHLTRDEKRARALQIPIPVHDIINLPMDEFNERLSKYDLSETQLSLIRDIRRRGKNKVAAQNCRKRKLDQIVTLADEVKDMKMRKERLMRDREMVLAEHKKIRDKFSMLYRHVFQNLRDADGNPYSQEHYSLQQSADGAVVLVPRNSERPTGGPNHLNANGTANGGGSGVHPSMLHSTGASGHHHGHHHHHHLNLHQHLQHHGLLGGSSSMAGATMNGTMSGSMTASSTNGTNSSSGGGGSGNGSVPSGSSMNGTASATAAVVHQRTKE</sequence>
<dbReference type="InterPro" id="IPR004827">
    <property type="entry name" value="bZIP"/>
</dbReference>
<dbReference type="Proteomes" id="UP000075883">
    <property type="component" value="Unassembled WGS sequence"/>
</dbReference>
<evidence type="ECO:0000259" key="7">
    <source>
        <dbReference type="PROSITE" id="PS50217"/>
    </source>
</evidence>
<dbReference type="PANTHER" id="PTHR24411:SF55">
    <property type="entry name" value="SEGMENTATION PROTEIN CAP'N'COLLAR"/>
    <property type="match status" value="1"/>
</dbReference>
<feature type="compositionally biased region" description="Gly residues" evidence="6">
    <location>
        <begin position="397"/>
        <end position="410"/>
    </location>
</feature>
<feature type="compositionally biased region" description="Low complexity" evidence="6">
    <location>
        <begin position="54"/>
        <end position="66"/>
    </location>
</feature>
<name>A0A182MRB4_9DIPT</name>
<dbReference type="GO" id="GO:0005634">
    <property type="term" value="C:nucleus"/>
    <property type="evidence" value="ECO:0007669"/>
    <property type="project" value="TreeGrafter"/>
</dbReference>
<dbReference type="PROSITE" id="PS50217">
    <property type="entry name" value="BZIP"/>
    <property type="match status" value="1"/>
</dbReference>
<dbReference type="EMBL" id="AXCM01001616">
    <property type="status" value="NOT_ANNOTATED_CDS"/>
    <property type="molecule type" value="Genomic_DNA"/>
</dbReference>
<evidence type="ECO:0000313" key="9">
    <source>
        <dbReference type="Proteomes" id="UP000075883"/>
    </source>
</evidence>
<dbReference type="InterPro" id="IPR004826">
    <property type="entry name" value="bZIP_Maf"/>
</dbReference>
<feature type="region of interest" description="Disordered" evidence="6">
    <location>
        <begin position="241"/>
        <end position="345"/>
    </location>
</feature>
<feature type="compositionally biased region" description="Low complexity" evidence="6">
    <location>
        <begin position="756"/>
        <end position="784"/>
    </location>
</feature>
<keyword evidence="2" id="KW-0238">DNA-binding</keyword>
<reference evidence="8" key="2">
    <citation type="submission" date="2020-05" db="UniProtKB">
        <authorList>
            <consortium name="EnsemblMetazoa"/>
        </authorList>
    </citation>
    <scope>IDENTIFICATION</scope>
    <source>
        <strain evidence="8">A-37</strain>
    </source>
</reference>
<dbReference type="PROSITE" id="PS00036">
    <property type="entry name" value="BZIP_BASIC"/>
    <property type="match status" value="1"/>
</dbReference>
<dbReference type="PANTHER" id="PTHR24411">
    <property type="entry name" value="NUCLEAR FACTOR ERYTHROID 2-RELATED FACTOR"/>
    <property type="match status" value="1"/>
</dbReference>
<dbReference type="InterPro" id="IPR047167">
    <property type="entry name" value="NFE2-like"/>
</dbReference>
<dbReference type="SMART" id="SM00338">
    <property type="entry name" value="BRLZ"/>
    <property type="match status" value="1"/>
</dbReference>
<reference evidence="9" key="1">
    <citation type="submission" date="2013-09" db="EMBL/GenBank/DDBJ databases">
        <title>The Genome Sequence of Anopheles culicifacies species A.</title>
        <authorList>
            <consortium name="The Broad Institute Genomics Platform"/>
            <person name="Neafsey D.E."/>
            <person name="Besansky N."/>
            <person name="Howell P."/>
            <person name="Walton C."/>
            <person name="Young S.K."/>
            <person name="Zeng Q."/>
            <person name="Gargeya S."/>
            <person name="Fitzgerald M."/>
            <person name="Haas B."/>
            <person name="Abouelleil A."/>
            <person name="Allen A.W."/>
            <person name="Alvarado L."/>
            <person name="Arachchi H.M."/>
            <person name="Berlin A.M."/>
            <person name="Chapman S.B."/>
            <person name="Gainer-Dewar J."/>
            <person name="Goldberg J."/>
            <person name="Griggs A."/>
            <person name="Gujja S."/>
            <person name="Hansen M."/>
            <person name="Howarth C."/>
            <person name="Imamovic A."/>
            <person name="Ireland A."/>
            <person name="Larimer J."/>
            <person name="McCowan C."/>
            <person name="Murphy C."/>
            <person name="Pearson M."/>
            <person name="Poon T.W."/>
            <person name="Priest M."/>
            <person name="Roberts A."/>
            <person name="Saif S."/>
            <person name="Shea T."/>
            <person name="Sisk P."/>
            <person name="Sykes S."/>
            <person name="Wortman J."/>
            <person name="Nusbaum C."/>
            <person name="Birren B."/>
        </authorList>
    </citation>
    <scope>NUCLEOTIDE SEQUENCE [LARGE SCALE GENOMIC DNA]</scope>
    <source>
        <strain evidence="9">A-37</strain>
    </source>
</reference>
<protein>
    <recommendedName>
        <fullName evidence="7">BZIP domain-containing protein</fullName>
    </recommendedName>
</protein>
<dbReference type="GO" id="GO:0000981">
    <property type="term" value="F:DNA-binding transcription factor activity, RNA polymerase II-specific"/>
    <property type="evidence" value="ECO:0007669"/>
    <property type="project" value="TreeGrafter"/>
</dbReference>
<keyword evidence="5" id="KW-0539">Nucleus</keyword>
<feature type="compositionally biased region" description="Low complexity" evidence="6">
    <location>
        <begin position="241"/>
        <end position="255"/>
    </location>
</feature>
<evidence type="ECO:0000256" key="1">
    <source>
        <dbReference type="ARBA" id="ARBA00023015"/>
    </source>
</evidence>
<dbReference type="CDD" id="cd14698">
    <property type="entry name" value="bZIP_CNC"/>
    <property type="match status" value="1"/>
</dbReference>
<keyword evidence="1" id="KW-0805">Transcription regulation</keyword>
<feature type="compositionally biased region" description="Low complexity" evidence="6">
    <location>
        <begin position="793"/>
        <end position="803"/>
    </location>
</feature>
<evidence type="ECO:0000313" key="8">
    <source>
        <dbReference type="EnsemblMetazoa" id="ACUA024394-PA"/>
    </source>
</evidence>
<organism evidence="8 9">
    <name type="scientific">Anopheles culicifacies</name>
    <dbReference type="NCBI Taxonomy" id="139723"/>
    <lineage>
        <taxon>Eukaryota</taxon>
        <taxon>Metazoa</taxon>
        <taxon>Ecdysozoa</taxon>
        <taxon>Arthropoda</taxon>
        <taxon>Hexapoda</taxon>
        <taxon>Insecta</taxon>
        <taxon>Pterygota</taxon>
        <taxon>Neoptera</taxon>
        <taxon>Endopterygota</taxon>
        <taxon>Diptera</taxon>
        <taxon>Nematocera</taxon>
        <taxon>Culicoidea</taxon>
        <taxon>Culicidae</taxon>
        <taxon>Anophelinae</taxon>
        <taxon>Anopheles</taxon>
        <taxon>culicifacies species complex</taxon>
    </lineage>
</organism>
<evidence type="ECO:0000256" key="4">
    <source>
        <dbReference type="ARBA" id="ARBA00023163"/>
    </source>
</evidence>
<evidence type="ECO:0000256" key="3">
    <source>
        <dbReference type="ARBA" id="ARBA00023159"/>
    </source>
</evidence>
<dbReference type="AlphaFoldDB" id="A0A182MRB4"/>
<dbReference type="FunFam" id="1.10.880.10:FF:000004">
    <property type="entry name" value="Nuclear factor, erythroid 2"/>
    <property type="match status" value="1"/>
</dbReference>
<feature type="domain" description="BZIP" evidence="7">
    <location>
        <begin position="595"/>
        <end position="658"/>
    </location>
</feature>
<accession>A0A182MRB4</accession>
<dbReference type="GO" id="GO:0000978">
    <property type="term" value="F:RNA polymerase II cis-regulatory region sequence-specific DNA binding"/>
    <property type="evidence" value="ECO:0007669"/>
    <property type="project" value="InterPro"/>
</dbReference>
<dbReference type="STRING" id="139723.A0A182MRB4"/>
<keyword evidence="9" id="KW-1185">Reference proteome</keyword>
<feature type="region of interest" description="Disordered" evidence="6">
    <location>
        <begin position="43"/>
        <end position="79"/>
    </location>
</feature>
<feature type="region of interest" description="Disordered" evidence="6">
    <location>
        <begin position="367"/>
        <end position="410"/>
    </location>
</feature>
<dbReference type="InterPro" id="IPR008917">
    <property type="entry name" value="TF_DNA-bd_sf"/>
</dbReference>
<feature type="region of interest" description="Disordered" evidence="6">
    <location>
        <begin position="442"/>
        <end position="473"/>
    </location>
</feature>
<dbReference type="VEuPathDB" id="VectorBase:ACUA024394"/>
<feature type="compositionally biased region" description="Basic residues" evidence="6">
    <location>
        <begin position="731"/>
        <end position="750"/>
    </location>
</feature>
<feature type="region of interest" description="Disordered" evidence="6">
    <location>
        <begin position="519"/>
        <end position="556"/>
    </location>
</feature>
<proteinExistence type="predicted"/>
<dbReference type="Pfam" id="PF03131">
    <property type="entry name" value="bZIP_Maf"/>
    <property type="match status" value="1"/>
</dbReference>
<keyword evidence="4" id="KW-0804">Transcription</keyword>
<feature type="compositionally biased region" description="Basic and acidic residues" evidence="6">
    <location>
        <begin position="534"/>
        <end position="556"/>
    </location>
</feature>
<evidence type="ECO:0000256" key="6">
    <source>
        <dbReference type="SAM" id="MobiDB-lite"/>
    </source>
</evidence>